<proteinExistence type="predicted"/>
<dbReference type="NCBIfam" id="TIGR00229">
    <property type="entry name" value="sensory_box"/>
    <property type="match status" value="1"/>
</dbReference>
<name>A0A4D4MKT1_STRAX</name>
<dbReference type="GO" id="GO:0006355">
    <property type="term" value="P:regulation of DNA-templated transcription"/>
    <property type="evidence" value="ECO:0007669"/>
    <property type="project" value="InterPro"/>
</dbReference>
<evidence type="ECO:0000313" key="4">
    <source>
        <dbReference type="Proteomes" id="UP000299211"/>
    </source>
</evidence>
<feature type="compositionally biased region" description="Polar residues" evidence="1">
    <location>
        <begin position="179"/>
        <end position="199"/>
    </location>
</feature>
<protein>
    <recommendedName>
        <fullName evidence="2">PAS domain-containing protein</fullName>
    </recommendedName>
</protein>
<evidence type="ECO:0000259" key="2">
    <source>
        <dbReference type="PROSITE" id="PS50112"/>
    </source>
</evidence>
<dbReference type="Pfam" id="PF00989">
    <property type="entry name" value="PAS"/>
    <property type="match status" value="1"/>
</dbReference>
<dbReference type="InterPro" id="IPR000014">
    <property type="entry name" value="PAS"/>
</dbReference>
<sequence length="199" mass="21232">MDRFPHAADVDFHSPLDLSKAAAAVLDDEGRISGWGFSAQRLLGHSPEDVLGKSATRLLAAPSGQPTGQRLSALCKAHKPRSTVLDLCCRDGRTLRAAVTFSPLSDRGVAATVVVAAEVEALRSWEAQLAMLQGLATESSVGLTIFDSDMRVVWGNISTDLELGESPSTPADRPRTSFLRANSSPATTPRTKTRSWSTC</sequence>
<organism evidence="3 4">
    <name type="scientific">Streptomyces avermitilis</name>
    <dbReference type="NCBI Taxonomy" id="33903"/>
    <lineage>
        <taxon>Bacteria</taxon>
        <taxon>Bacillati</taxon>
        <taxon>Actinomycetota</taxon>
        <taxon>Actinomycetes</taxon>
        <taxon>Kitasatosporales</taxon>
        <taxon>Streptomycetaceae</taxon>
        <taxon>Streptomyces</taxon>
    </lineage>
</organism>
<dbReference type="Proteomes" id="UP000299211">
    <property type="component" value="Unassembled WGS sequence"/>
</dbReference>
<comment type="caution">
    <text evidence="3">The sequence shown here is derived from an EMBL/GenBank/DDBJ whole genome shotgun (WGS) entry which is preliminary data.</text>
</comment>
<reference evidence="3 4" key="1">
    <citation type="submission" date="2019-04" db="EMBL/GenBank/DDBJ databases">
        <title>Draft genome sequences of Streptomyces avermitilis ATCC 31267.</title>
        <authorList>
            <person name="Komaki H."/>
            <person name="Tamura T."/>
            <person name="Hosoyama A."/>
        </authorList>
    </citation>
    <scope>NUCLEOTIDE SEQUENCE [LARGE SCALE GENOMIC DNA]</scope>
    <source>
        <strain evidence="3 4">ATCC 31267</strain>
    </source>
</reference>
<feature type="domain" description="PAS" evidence="2">
    <location>
        <begin position="25"/>
        <end position="63"/>
    </location>
</feature>
<gene>
    <name evidence="3" type="ORF">SAV31267_017300</name>
</gene>
<dbReference type="CDD" id="cd00130">
    <property type="entry name" value="PAS"/>
    <property type="match status" value="1"/>
</dbReference>
<feature type="region of interest" description="Disordered" evidence="1">
    <location>
        <begin position="163"/>
        <end position="199"/>
    </location>
</feature>
<dbReference type="AlphaFoldDB" id="A0A4D4MKT1"/>
<dbReference type="EMBL" id="BJHY01000001">
    <property type="protein sequence ID" value="GDY72245.1"/>
    <property type="molecule type" value="Genomic_DNA"/>
</dbReference>
<accession>A0A4D4MKT1</accession>
<dbReference type="InterPro" id="IPR035965">
    <property type="entry name" value="PAS-like_dom_sf"/>
</dbReference>
<dbReference type="PROSITE" id="PS50112">
    <property type="entry name" value="PAS"/>
    <property type="match status" value="1"/>
</dbReference>
<dbReference type="InterPro" id="IPR013767">
    <property type="entry name" value="PAS_fold"/>
</dbReference>
<dbReference type="SUPFAM" id="SSF55785">
    <property type="entry name" value="PYP-like sensor domain (PAS domain)"/>
    <property type="match status" value="1"/>
</dbReference>
<evidence type="ECO:0000256" key="1">
    <source>
        <dbReference type="SAM" id="MobiDB-lite"/>
    </source>
</evidence>
<evidence type="ECO:0000313" key="3">
    <source>
        <dbReference type="EMBL" id="GDY72245.1"/>
    </source>
</evidence>
<dbReference type="Gene3D" id="3.30.450.20">
    <property type="entry name" value="PAS domain"/>
    <property type="match status" value="1"/>
</dbReference>